<dbReference type="AlphaFoldDB" id="A0A9P9JSM5"/>
<evidence type="ECO:0000313" key="1">
    <source>
        <dbReference type="EMBL" id="KAH7230625.1"/>
    </source>
</evidence>
<keyword evidence="2" id="KW-1185">Reference proteome</keyword>
<dbReference type="GeneID" id="70218751"/>
<reference evidence="1" key="1">
    <citation type="journal article" date="2021" name="Nat. Commun.">
        <title>Genetic determinants of endophytism in the Arabidopsis root mycobiome.</title>
        <authorList>
            <person name="Mesny F."/>
            <person name="Miyauchi S."/>
            <person name="Thiergart T."/>
            <person name="Pickel B."/>
            <person name="Atanasova L."/>
            <person name="Karlsson M."/>
            <person name="Huettel B."/>
            <person name="Barry K.W."/>
            <person name="Haridas S."/>
            <person name="Chen C."/>
            <person name="Bauer D."/>
            <person name="Andreopoulos W."/>
            <person name="Pangilinan J."/>
            <person name="LaButti K."/>
            <person name="Riley R."/>
            <person name="Lipzen A."/>
            <person name="Clum A."/>
            <person name="Drula E."/>
            <person name="Henrissat B."/>
            <person name="Kohler A."/>
            <person name="Grigoriev I.V."/>
            <person name="Martin F.M."/>
            <person name="Hacquard S."/>
        </authorList>
    </citation>
    <scope>NUCLEOTIDE SEQUENCE</scope>
    <source>
        <strain evidence="1">MPI-CAGE-AT-0023</strain>
    </source>
</reference>
<dbReference type="Proteomes" id="UP000720189">
    <property type="component" value="Unassembled WGS sequence"/>
</dbReference>
<protein>
    <submittedName>
        <fullName evidence="1">Uncharacterized protein</fullName>
    </submittedName>
</protein>
<proteinExistence type="predicted"/>
<gene>
    <name evidence="1" type="ORF">BKA55DRAFT_526060</name>
</gene>
<organism evidence="1 2">
    <name type="scientific">Fusarium redolens</name>
    <dbReference type="NCBI Taxonomy" id="48865"/>
    <lineage>
        <taxon>Eukaryota</taxon>
        <taxon>Fungi</taxon>
        <taxon>Dikarya</taxon>
        <taxon>Ascomycota</taxon>
        <taxon>Pezizomycotina</taxon>
        <taxon>Sordariomycetes</taxon>
        <taxon>Hypocreomycetidae</taxon>
        <taxon>Hypocreales</taxon>
        <taxon>Nectriaceae</taxon>
        <taxon>Fusarium</taxon>
        <taxon>Fusarium redolens species complex</taxon>
    </lineage>
</organism>
<comment type="caution">
    <text evidence="1">The sequence shown here is derived from an EMBL/GenBank/DDBJ whole genome shotgun (WGS) entry which is preliminary data.</text>
</comment>
<dbReference type="EMBL" id="JAGMUX010000022">
    <property type="protein sequence ID" value="KAH7230625.1"/>
    <property type="molecule type" value="Genomic_DNA"/>
</dbReference>
<feature type="non-terminal residue" evidence="1">
    <location>
        <position position="289"/>
    </location>
</feature>
<dbReference type="RefSeq" id="XP_046043263.1">
    <property type="nucleotide sequence ID" value="XM_046188797.1"/>
</dbReference>
<evidence type="ECO:0000313" key="2">
    <source>
        <dbReference type="Proteomes" id="UP000720189"/>
    </source>
</evidence>
<accession>A0A9P9JSM5</accession>
<dbReference type="OrthoDB" id="39175at2759"/>
<sequence length="289" mass="32869">HQMHNLQNEQLMFLDPTTLCDLDIEGLMPTPVDDEFISSSGILPCPEDVAAKSLTAGSNIHSRVFSAAVRPPRSTTEQLTDCVHLKDPVLRLASLRNRFHHLKYMLDTDPPAYRLWLPRAHSTVPEEYLDVTDFQREAIRANIHVTHLWLQILLLDEIDTLVSKEQSSTPAPQGSINSSIISRASHPAPDPMSWDKREYICEQLLHFLHSMSHSGLEPNGISIVYKVRDVAVSLLSCPDDLTKQRTQRARTYLQEFSRLLSILDVSKEINSLSLQSWIDISRDKYIILQ</sequence>
<name>A0A9P9JSM5_FUSRE</name>